<feature type="compositionally biased region" description="Basic and acidic residues" evidence="1">
    <location>
        <begin position="321"/>
        <end position="341"/>
    </location>
</feature>
<feature type="compositionally biased region" description="Acidic residues" evidence="1">
    <location>
        <begin position="2730"/>
        <end position="2742"/>
    </location>
</feature>
<feature type="region of interest" description="Disordered" evidence="1">
    <location>
        <begin position="1196"/>
        <end position="1232"/>
    </location>
</feature>
<evidence type="ECO:0000256" key="1">
    <source>
        <dbReference type="SAM" id="MobiDB-lite"/>
    </source>
</evidence>
<feature type="region of interest" description="Disordered" evidence="1">
    <location>
        <begin position="3517"/>
        <end position="3586"/>
    </location>
</feature>
<feature type="region of interest" description="Disordered" evidence="1">
    <location>
        <begin position="1446"/>
        <end position="1469"/>
    </location>
</feature>
<organism evidence="2 3">
    <name type="scientific">Pseudoneurospora amorphoporcata</name>
    <dbReference type="NCBI Taxonomy" id="241081"/>
    <lineage>
        <taxon>Eukaryota</taxon>
        <taxon>Fungi</taxon>
        <taxon>Dikarya</taxon>
        <taxon>Ascomycota</taxon>
        <taxon>Pezizomycotina</taxon>
        <taxon>Sordariomycetes</taxon>
        <taxon>Sordariomycetidae</taxon>
        <taxon>Sordariales</taxon>
        <taxon>Sordariaceae</taxon>
        <taxon>Pseudoneurospora</taxon>
    </lineage>
</organism>
<feature type="compositionally biased region" description="Polar residues" evidence="1">
    <location>
        <begin position="3440"/>
        <end position="3455"/>
    </location>
</feature>
<feature type="region of interest" description="Disordered" evidence="1">
    <location>
        <begin position="1126"/>
        <end position="1159"/>
    </location>
</feature>
<dbReference type="InterPro" id="IPR053268">
    <property type="entry name" value="Woronin_anchor"/>
</dbReference>
<feature type="compositionally biased region" description="Low complexity" evidence="1">
    <location>
        <begin position="2437"/>
        <end position="2449"/>
    </location>
</feature>
<name>A0AAN6NT43_9PEZI</name>
<feature type="compositionally biased region" description="Polar residues" evidence="1">
    <location>
        <begin position="2423"/>
        <end position="2436"/>
    </location>
</feature>
<feature type="region of interest" description="Disordered" evidence="1">
    <location>
        <begin position="2628"/>
        <end position="2742"/>
    </location>
</feature>
<feature type="compositionally biased region" description="Polar residues" evidence="1">
    <location>
        <begin position="3839"/>
        <end position="3876"/>
    </location>
</feature>
<proteinExistence type="predicted"/>
<feature type="compositionally biased region" description="Polar residues" evidence="1">
    <location>
        <begin position="779"/>
        <end position="795"/>
    </location>
</feature>
<dbReference type="Proteomes" id="UP001303222">
    <property type="component" value="Unassembled WGS sequence"/>
</dbReference>
<feature type="compositionally biased region" description="Acidic residues" evidence="1">
    <location>
        <begin position="3294"/>
        <end position="3308"/>
    </location>
</feature>
<feature type="region of interest" description="Disordered" evidence="1">
    <location>
        <begin position="1"/>
        <end position="79"/>
    </location>
</feature>
<feature type="compositionally biased region" description="Basic and acidic residues" evidence="1">
    <location>
        <begin position="2016"/>
        <end position="2031"/>
    </location>
</feature>
<feature type="region of interest" description="Disordered" evidence="1">
    <location>
        <begin position="943"/>
        <end position="981"/>
    </location>
</feature>
<dbReference type="PANTHER" id="PTHR40641">
    <property type="entry name" value="INVOLUCRIN REPEAT PROTEIN (AFU_ORTHOLOGUE AFUA_2G08060)"/>
    <property type="match status" value="1"/>
</dbReference>
<feature type="compositionally biased region" description="Basic and acidic residues" evidence="1">
    <location>
        <begin position="2550"/>
        <end position="2566"/>
    </location>
</feature>
<feature type="compositionally biased region" description="Basic and acidic residues" evidence="1">
    <location>
        <begin position="3272"/>
        <end position="3293"/>
    </location>
</feature>
<feature type="compositionally biased region" description="Basic and acidic residues" evidence="1">
    <location>
        <begin position="3566"/>
        <end position="3576"/>
    </location>
</feature>
<feature type="compositionally biased region" description="Basic and acidic residues" evidence="1">
    <location>
        <begin position="2693"/>
        <end position="2704"/>
    </location>
</feature>
<protein>
    <submittedName>
        <fullName evidence="2">Uncharacterized protein</fullName>
    </submittedName>
</protein>
<comment type="caution">
    <text evidence="2">The sequence shown here is derived from an EMBL/GenBank/DDBJ whole genome shotgun (WGS) entry which is preliminary data.</text>
</comment>
<feature type="compositionally biased region" description="Acidic residues" evidence="1">
    <location>
        <begin position="3062"/>
        <end position="3081"/>
    </location>
</feature>
<feature type="region of interest" description="Disordered" evidence="1">
    <location>
        <begin position="3337"/>
        <end position="3505"/>
    </location>
</feature>
<feature type="compositionally biased region" description="Low complexity" evidence="1">
    <location>
        <begin position="2634"/>
        <end position="2647"/>
    </location>
</feature>
<feature type="compositionally biased region" description="Acidic residues" evidence="1">
    <location>
        <begin position="3149"/>
        <end position="3163"/>
    </location>
</feature>
<feature type="compositionally biased region" description="Acidic residues" evidence="1">
    <location>
        <begin position="2097"/>
        <end position="2114"/>
    </location>
</feature>
<feature type="compositionally biased region" description="Acidic residues" evidence="1">
    <location>
        <begin position="3007"/>
        <end position="3025"/>
    </location>
</feature>
<feature type="compositionally biased region" description="Basic and acidic residues" evidence="1">
    <location>
        <begin position="3676"/>
        <end position="3702"/>
    </location>
</feature>
<dbReference type="Gene3D" id="1.10.287.1490">
    <property type="match status" value="1"/>
</dbReference>
<feature type="compositionally biased region" description="Basic and acidic residues" evidence="1">
    <location>
        <begin position="2325"/>
        <end position="2346"/>
    </location>
</feature>
<feature type="region of interest" description="Disordered" evidence="1">
    <location>
        <begin position="4437"/>
        <end position="4475"/>
    </location>
</feature>
<feature type="region of interest" description="Disordered" evidence="1">
    <location>
        <begin position="130"/>
        <end position="417"/>
    </location>
</feature>
<feature type="compositionally biased region" description="Polar residues" evidence="1">
    <location>
        <begin position="3532"/>
        <end position="3556"/>
    </location>
</feature>
<feature type="region of interest" description="Disordered" evidence="1">
    <location>
        <begin position="531"/>
        <end position="803"/>
    </location>
</feature>
<feature type="region of interest" description="Disordered" evidence="1">
    <location>
        <begin position="3244"/>
        <end position="3312"/>
    </location>
</feature>
<feature type="region of interest" description="Disordered" evidence="1">
    <location>
        <begin position="1993"/>
        <end position="2167"/>
    </location>
</feature>
<dbReference type="EMBL" id="MU859215">
    <property type="protein sequence ID" value="KAK3949422.1"/>
    <property type="molecule type" value="Genomic_DNA"/>
</dbReference>
<feature type="compositionally biased region" description="Low complexity" evidence="1">
    <location>
        <begin position="596"/>
        <end position="606"/>
    </location>
</feature>
<reference evidence="2" key="1">
    <citation type="journal article" date="2023" name="Mol. Phylogenet. Evol.">
        <title>Genome-scale phylogeny and comparative genomics of the fungal order Sordariales.</title>
        <authorList>
            <person name="Hensen N."/>
            <person name="Bonometti L."/>
            <person name="Westerberg I."/>
            <person name="Brannstrom I.O."/>
            <person name="Guillou S."/>
            <person name="Cros-Aarteil S."/>
            <person name="Calhoun S."/>
            <person name="Haridas S."/>
            <person name="Kuo A."/>
            <person name="Mondo S."/>
            <person name="Pangilinan J."/>
            <person name="Riley R."/>
            <person name="LaButti K."/>
            <person name="Andreopoulos B."/>
            <person name="Lipzen A."/>
            <person name="Chen C."/>
            <person name="Yan M."/>
            <person name="Daum C."/>
            <person name="Ng V."/>
            <person name="Clum A."/>
            <person name="Steindorff A."/>
            <person name="Ohm R.A."/>
            <person name="Martin F."/>
            <person name="Silar P."/>
            <person name="Natvig D.O."/>
            <person name="Lalanne C."/>
            <person name="Gautier V."/>
            <person name="Ament-Velasquez S.L."/>
            <person name="Kruys A."/>
            <person name="Hutchinson M.I."/>
            <person name="Powell A.J."/>
            <person name="Barry K."/>
            <person name="Miller A.N."/>
            <person name="Grigoriev I.V."/>
            <person name="Debuchy R."/>
            <person name="Gladieux P."/>
            <person name="Hiltunen Thoren M."/>
            <person name="Johannesson H."/>
        </authorList>
    </citation>
    <scope>NUCLEOTIDE SEQUENCE</scope>
    <source>
        <strain evidence="2">CBS 626.80</strain>
    </source>
</reference>
<feature type="compositionally biased region" description="Polar residues" evidence="1">
    <location>
        <begin position="2451"/>
        <end position="2463"/>
    </location>
</feature>
<feature type="compositionally biased region" description="Low complexity" evidence="1">
    <location>
        <begin position="3890"/>
        <end position="3910"/>
    </location>
</feature>
<feature type="compositionally biased region" description="Basic and acidic residues" evidence="1">
    <location>
        <begin position="2932"/>
        <end position="2945"/>
    </location>
</feature>
<feature type="compositionally biased region" description="Low complexity" evidence="1">
    <location>
        <begin position="557"/>
        <end position="570"/>
    </location>
</feature>
<feature type="region of interest" description="Disordered" evidence="1">
    <location>
        <begin position="2913"/>
        <end position="3181"/>
    </location>
</feature>
<accession>A0AAN6NT43</accession>
<feature type="compositionally biased region" description="Basic and acidic residues" evidence="1">
    <location>
        <begin position="3387"/>
        <end position="3409"/>
    </location>
</feature>
<feature type="compositionally biased region" description="Low complexity" evidence="1">
    <location>
        <begin position="2820"/>
        <end position="2830"/>
    </location>
</feature>
<feature type="compositionally biased region" description="Low complexity" evidence="1">
    <location>
        <begin position="204"/>
        <end position="258"/>
    </location>
</feature>
<feature type="region of interest" description="Disordered" evidence="1">
    <location>
        <begin position="3626"/>
        <end position="3713"/>
    </location>
</feature>
<feature type="compositionally biased region" description="Basic and acidic residues" evidence="1">
    <location>
        <begin position="3634"/>
        <end position="3650"/>
    </location>
</feature>
<feature type="compositionally biased region" description="Acidic residues" evidence="1">
    <location>
        <begin position="3355"/>
        <end position="3366"/>
    </location>
</feature>
<feature type="compositionally biased region" description="Basic and acidic residues" evidence="1">
    <location>
        <begin position="2648"/>
        <end position="2668"/>
    </location>
</feature>
<feature type="compositionally biased region" description="Acidic residues" evidence="1">
    <location>
        <begin position="3808"/>
        <end position="3821"/>
    </location>
</feature>
<feature type="compositionally biased region" description="Polar residues" evidence="1">
    <location>
        <begin position="2473"/>
        <end position="2487"/>
    </location>
</feature>
<feature type="region of interest" description="Disordered" evidence="1">
    <location>
        <begin position="3727"/>
        <end position="3993"/>
    </location>
</feature>
<feature type="compositionally biased region" description="Polar residues" evidence="1">
    <location>
        <begin position="535"/>
        <end position="544"/>
    </location>
</feature>
<gene>
    <name evidence="2" type="ORF">QBC32DRAFT_36388</name>
</gene>
<feature type="compositionally biased region" description="Low complexity" evidence="1">
    <location>
        <begin position="3773"/>
        <end position="3790"/>
    </location>
</feature>
<feature type="compositionally biased region" description="Basic and acidic residues" evidence="1">
    <location>
        <begin position="3916"/>
        <end position="3928"/>
    </location>
</feature>
<feature type="compositionally biased region" description="Low complexity" evidence="1">
    <location>
        <begin position="3727"/>
        <end position="3740"/>
    </location>
</feature>
<feature type="compositionally biased region" description="Basic and acidic residues" evidence="1">
    <location>
        <begin position="3117"/>
        <end position="3137"/>
    </location>
</feature>
<feature type="compositionally biased region" description="Low complexity" evidence="1">
    <location>
        <begin position="266"/>
        <end position="281"/>
    </location>
</feature>
<feature type="compositionally biased region" description="Polar residues" evidence="1">
    <location>
        <begin position="2855"/>
        <end position="2865"/>
    </location>
</feature>
<evidence type="ECO:0000313" key="2">
    <source>
        <dbReference type="EMBL" id="KAK3949422.1"/>
    </source>
</evidence>
<feature type="region of interest" description="Disordered" evidence="1">
    <location>
        <begin position="992"/>
        <end position="1011"/>
    </location>
</feature>
<feature type="region of interest" description="Disordered" evidence="1">
    <location>
        <begin position="459"/>
        <end position="480"/>
    </location>
</feature>
<sequence>MVELPASPLTNAQAGGGDVEFTPSASPPPPLSDVGEVTGIGIATKKSIQQSLDKHQSHDIELDSWPPTINPEDSPIMSPEEVELPISPEEVELAPSPPSILSGAGELDEANINPIKRDFKFDQQSLKDTKIHFSPTINPEDVELPASPSTLSDADDLTDTEPVMVASLSPADRDQDHDKENKPFIGQQSDMPLFTPVPEDLELEPTSTSDLSSPPLLLPCRSSRSSMSASEATAPTTTAAAAATPIAVTTSTTEATEATTHEHAPSQRAAPRSSSSPSSLRMTEPEEVELPPSPCSPAPHSHTDTAPRPEEVELPASPAAHETHHHMVVDTKPEDVHDSHLDAQSPRSVEPGLDQHDQHQHPISETRPTEIQLRPSPKVTPEQVELDASAPEAESTPIIDELPTHREHPQSPKVIADAEKLELPASPELTSSAVDESMSLHELPSPSELPLLMAVPSSLDMPCSQETRPRPENVGLSPSDIEPLEEQELPMVTELLQDANNSTWSTTPVFVLQNVDPQYAELASFTELPKDLSELPSSPAQNTLADELADFSDSHEVSPSPSLSSAVDPSFTKLPNDADLPSSHSSPMVAPKDVELPASPELVLSPSPEPESDNQVKDLPITSESHEAANVIISTPTSPKVSPKARPENMELPPSPQHPQLLPSPNIVPGYQFSPEPISDDEGLPLSPKDEYEDNDDGSPVDVEQYERSFSDDPQEEGYATSPGGTVEHGEIQHSPEASPTVEQAKHVELSPASSPSISPAEVELPASPVEDVAPETIESPSSAKLPVSSPSPKSTPEDAVLSPALKTAMDFTPSSEVQHPASYKILSKDTGLPKSLLPEAEHEDMELPITAAAAQLPEDVGLPPSPVEAESKGVELPTTAEIHNTGNELPTSTLPKFSPELEVQHVESPTPAHKVTRSLGDHHVESSFSPTIVPADIELPASPAEEITPTASEELPSSPENQVLDSPKIMSGDTGLPESHFPEAEVEEMHLPTATEQETHTDGEQSDNDFEAAASPKIVPEEVELLRSPSPVEPVEDLDVDVDEMQHLHSRQIIPPGLQRAGSPAAIPEDAHVVPQEVELPASPVVTEVVQEDVEAPGLPSPAEPAGLDVDEIQYLHSRQIIPPNLQRSASPHDVPEEVEVAASPKPTPEEVELPTSPVTETVTETFNASPSSSPGQVDVDEAQHLHSQQIMPMNLQGSASPHTAPEEVEIPASPSSETAPEEVELPRSPSPVAELDVTELQISHSTEILPLYVQRADSTWGEVIPSSMEDIVSEVVQMPASPIVVPEQVELFPLSTSSSPKIAPEEINIPRSASPVEELDVTELQHQHSTQIIPPDLQRSVSPAIEGQVVPEDIELPASPLEKFTPEEVELARSLSPVEREMQILPLSVPLYLQRADSTWGEAVPEEVELQRAPSPVQEIEASEHQPVSELQIVPEDIDLPASDEPASPTIAPEEVELPRSPSPFDKSKITELQHVHSAQIIPRNIQHAAASSSGSPKITPEEVELPASPVEELDTDELERFHSSQIIPPHIERSASPTAEDIEVPVLPELESVAEPKVAPEEVELPASPSLLTEELDINELQHLHSRQIIPPHETAPEEVELPVSPVEQLNIDDVQHLHSRQIIPWMLQRPASPEMQLPASPKITPEEVELPASPEIVPQDIELPASPIDEPEQAELYILTRSDALELSSSAVVAPEFQHEHSAQILPLYVQRADSTWGEVVEHVKLPVSPVVELADEQLPIERSINLERDNVPEEAGVLMESAAVELTASPMVKPEDLELPASPEIVPEEVELPLSPTVELDDEQFPAIEPEQSEGSINLEAEQIPEEDMLESVHTELPSSPMTKPEDVELPASPEVVPEDVELFLSPTVELERQLPIESVAFGVPSSPKAKPEDLELPPSPEVVPEEVELPASPMVELADEQLSVEPEQFTRGIQVLEEDIPESANRELLSLPIVKPEDLELPASPEILAQDVELPSSPVTLAQDVELPSSPVVELEDKQLPVEPIDLSEVQEKQGEEQHDKHTAPEDVELPASPATESEPEPIEPARQSFDSDLFYDAVEGKGKQAATGAEELTQQDDAAKTSPAQKWEVVDNDDLDSIDGVDSEPSEDGLLTEAPTSKQANQEKEVVAAAIERSEDDAPIIPRDHPSTTTTTTTGDGHHADILSREADNNVDLRRSAGGSPVPTSTSIAAAAAAAAGATALAAATVNELLTTTTTTKDDKLELGDDSVQVHPAVKGAINRGLDEYDYATTALSPTTVGLGLIEDAPMDLYPTDGPSPKLLSASTFPLEEAGDDGGDYFNYVELPEGAVFEELPSEAEVPAHEHASHFTHDPPSEPEKHEAKKARKSVDETQGPETLFAPRKPMPYSSSTRETPVKEASTAQETRQPPKQAEPVRHKRIRSTEPARLSNEALAASLSPPTKSWSTRNSWPAASTGKAKALAASFLESSSVNRGSSPVTPRFPPSASMHKQQPPVSVLLQEQSQRRSRELAANYLETFADDRKVRSKSRPRSHPSSFLGRAAPDAANIRRVPVPVDLDSLGETVVPEKPEPEKLEKEEEQLRQPASPPYVPSSVNSMGSPPGGHGQGQSHSQALSQALELAVSYLDDEGEDVGAVPMVVTPGVGMEITPSPESSPELQPEQQVGEREMELKTEVVQEQEHEPQPEPEEADDHDSSPVWGRGMSLPSVEIHRATPEARADQEEDVESLFQIPAHGHGVETLSTVMEESEPTSADEEEQFTPVPAFVSTFEAQQEAHPAMDKPEHLVERSFSPELPGESAQLTESGVEINVGEMQQRLHSRQVIPPSPKIAPEEVELPSSPELPAEPQHTPADMDIDGLQQLHSRQIIPPNLQRSASPSSQIMPEEVGLPASPALKPEDVELPGSPVEEMIPVLATGLVAAGLMLPSEASKLHDRSDEEYSVPASPVEESSRHVPDNTEVAHRPGTPDVYPEEVELPLSPEIKPQDVELPDSPSPNILAEDVELPASPQIVPEEVELPSSPVNEIEDVELEFDSDSDEEAEEDHTPTVEARVPSPEETEVPLPSAVEPKDIELPSSPVESEDMELTSDSESEPEEEDTTSAVQGHIQHAEEVKLPSSRAMVPEDVELPGSPMVEPKDMELAYTSEPEHELHPEGGQETCTHFVLDSEAEDGEEEEDDYDPLADLLPSPEVSPQQNRERYQRELAHPHPLMMHPVEYSAPYQHNKYDEPEEVYTPVHVEPVEFWHSPELRYHYSPELRPAEGEFASFPEVDPEDVHLPPSPAEEEEEEELPRVEVAVESRAASRELSHEQAEEWESDSENDDEDFEHEVHQAESVAIVARAGTVAVLGGAAAVVANSLKQEEVTDGRKVEQLVETDEKDEESDGDEKKDRREEEDDQVQPAAAARGDDKREDSEDEGQGEREEGCEGDHEEDVEDEAKGNPKAVPKGGDRQGTEDDVQSVSIMNDTDTKSLASKPSFEVEPGLDRQDSETMPKAIRAMAWAIQSKRREESHSPPRVVQRTFSFPDDIADEEAYTMIEGGGEGRHAGSHATWDQQNPSAPMSTISDYAHSYNSLPTLGEEDLATDDDRNKSDKGGDSPINKAANITGLFRYGTPIMDPNRDSGFSLSARGSPQMSRYAVFNEQYHQQQLERQAQIKEEDLRERGVDVRDFSNSPSAGSDGTGTGKVQEPVPESRAIVKEQQHSSEETKGETRQDKAAEPHIPKTLPGLGVAAMRPTGAFRSVAEISQQLQSSLSGGSQSPTWVGRPIPSNTGVARLQRSPEPLNNLNKLRPDSPGSTSSIVSSPSHSLSFGSQQDPAAKSFLGTLAEEGEQGEPQGEGEAETATVSPPPSSRSLKAASPTTPSRGGQHSDTIPTTIARSGSSPTAASPHQNQAPATPSPPRPNTSRATSANSSVLAGAALALGTTTTSSPVAGDDNNKNNLDKDKSKDKHKPAVVTTPRALSVALSATPVANEGRTRSKGSMDVPDVYDGLGEGRLGSPRSPARPPSLRKRQSVQLNDLETRLAQLMAENAALQKAKNDAEAELSQRNADLSSILADKNLEIENLQREIRDTQETCDRLQETYEGLKSSTAAIAVKHSEKVRELDEQVRKAADELAAAQGGHEQYTKAIAEKDAQIAHLRAQLDAQTAQINDLREQIEKKQQQETARSPEPSGADDFLDLHDVDYFDQRLSQLCAHVQQWVLRFSKFSDMRHCRLTSEINDEKLIDRLDNAVLDGSDVDVYLADRVRRRDVFMSMVMTMIYEFVFTRFLFGMDRDQRQRLKYLEKQLSETGPVHAVRQWRAVTLTLLSQRRNYKSQRDRDTEAVVQAILDALDKILPPPSDKETVILEQLRRVVREAVALSIQMRCQRAEYIMLPPLQPEYDESGDLIETVSFNAALMNERSGDAEVPEPEELERMRATVRVVLFPLVIRKGDDWGRGDDEVVVCPAQVLVQRPRKQRRGRVVSGGKQVAREPVQREPVPPQGMRGDVTMGSQV</sequence>
<keyword evidence="3" id="KW-1185">Reference proteome</keyword>
<feature type="compositionally biased region" description="Basic and acidic residues" evidence="1">
    <location>
        <begin position="402"/>
        <end position="417"/>
    </location>
</feature>
<feature type="compositionally biased region" description="Basic and acidic residues" evidence="1">
    <location>
        <begin position="171"/>
        <end position="182"/>
    </location>
</feature>
<feature type="compositionally biased region" description="Low complexity" evidence="1">
    <location>
        <begin position="751"/>
        <end position="761"/>
    </location>
</feature>
<feature type="compositionally biased region" description="Basic and acidic residues" evidence="1">
    <location>
        <begin position="3341"/>
        <end position="3353"/>
    </location>
</feature>
<feature type="compositionally biased region" description="Basic and acidic residues" evidence="1">
    <location>
        <begin position="52"/>
        <end position="61"/>
    </location>
</feature>
<feature type="compositionally biased region" description="Basic and acidic residues" evidence="1">
    <location>
        <begin position="301"/>
        <end position="311"/>
    </location>
</feature>
<feature type="region of interest" description="Disordered" evidence="1">
    <location>
        <begin position="2800"/>
        <end position="2886"/>
    </location>
</feature>
<feature type="region of interest" description="Disordered" evidence="1">
    <location>
        <begin position="1835"/>
        <end position="1855"/>
    </location>
</feature>
<reference evidence="2" key="2">
    <citation type="submission" date="2023-06" db="EMBL/GenBank/DDBJ databases">
        <authorList>
            <consortium name="Lawrence Berkeley National Laboratory"/>
            <person name="Mondo S.J."/>
            <person name="Hensen N."/>
            <person name="Bonometti L."/>
            <person name="Westerberg I."/>
            <person name="Brannstrom I.O."/>
            <person name="Guillou S."/>
            <person name="Cros-Aarteil S."/>
            <person name="Calhoun S."/>
            <person name="Haridas S."/>
            <person name="Kuo A."/>
            <person name="Pangilinan J."/>
            <person name="Riley R."/>
            <person name="Labutti K."/>
            <person name="Andreopoulos B."/>
            <person name="Lipzen A."/>
            <person name="Chen C."/>
            <person name="Yanf M."/>
            <person name="Daum C."/>
            <person name="Ng V."/>
            <person name="Clum A."/>
            <person name="Steindorff A."/>
            <person name="Ohm R."/>
            <person name="Martin F."/>
            <person name="Silar P."/>
            <person name="Natvig D."/>
            <person name="Lalanne C."/>
            <person name="Gautier V."/>
            <person name="Ament-Velasquez S.L."/>
            <person name="Kruys A."/>
            <person name="Hutchinson M.I."/>
            <person name="Powell A.J."/>
            <person name="Barry K."/>
            <person name="Miller A.N."/>
            <person name="Grigoriev I.V."/>
            <person name="Debuchy R."/>
            <person name="Gladieux P."/>
            <person name="Thoren M.H."/>
            <person name="Johannesson H."/>
        </authorList>
    </citation>
    <scope>NUCLEOTIDE SEQUENCE</scope>
    <source>
        <strain evidence="2">CBS 626.80</strain>
    </source>
</reference>
<dbReference type="PANTHER" id="PTHR40641:SF2">
    <property type="entry name" value="INVOLUCRIN REPEAT PROTEIN"/>
    <property type="match status" value="1"/>
</dbReference>
<evidence type="ECO:0000313" key="3">
    <source>
        <dbReference type="Proteomes" id="UP001303222"/>
    </source>
</evidence>
<feature type="region of interest" description="Disordered" evidence="1">
    <location>
        <begin position="2325"/>
        <end position="2599"/>
    </location>
</feature>
<feature type="compositionally biased region" description="Basic and acidic residues" evidence="1">
    <location>
        <begin position="353"/>
        <end position="368"/>
    </location>
</feature>